<evidence type="ECO:0000313" key="2">
    <source>
        <dbReference type="EMBL" id="CAL7944763.1"/>
    </source>
</evidence>
<evidence type="ECO:0000256" key="1">
    <source>
        <dbReference type="SAM" id="MobiDB-lite"/>
    </source>
</evidence>
<proteinExistence type="predicted"/>
<gene>
    <name evidence="2" type="ORF">XYLVIOL_LOCUS6832</name>
</gene>
<organism evidence="2 3">
    <name type="scientific">Xylocopa violacea</name>
    <name type="common">Violet carpenter bee</name>
    <name type="synonym">Apis violacea</name>
    <dbReference type="NCBI Taxonomy" id="135666"/>
    <lineage>
        <taxon>Eukaryota</taxon>
        <taxon>Metazoa</taxon>
        <taxon>Ecdysozoa</taxon>
        <taxon>Arthropoda</taxon>
        <taxon>Hexapoda</taxon>
        <taxon>Insecta</taxon>
        <taxon>Pterygota</taxon>
        <taxon>Neoptera</taxon>
        <taxon>Endopterygota</taxon>
        <taxon>Hymenoptera</taxon>
        <taxon>Apocrita</taxon>
        <taxon>Aculeata</taxon>
        <taxon>Apoidea</taxon>
        <taxon>Anthophila</taxon>
        <taxon>Apidae</taxon>
        <taxon>Xylocopa</taxon>
        <taxon>Xylocopa</taxon>
    </lineage>
</organism>
<protein>
    <submittedName>
        <fullName evidence="2">Uncharacterized protein</fullName>
    </submittedName>
</protein>
<accession>A0ABP1NYS3</accession>
<reference evidence="2 3" key="1">
    <citation type="submission" date="2024-08" db="EMBL/GenBank/DDBJ databases">
        <authorList>
            <person name="Will J Nash"/>
            <person name="Angela Man"/>
            <person name="Seanna McTaggart"/>
            <person name="Kendall Baker"/>
            <person name="Tom Barker"/>
            <person name="Leah Catchpole"/>
            <person name="Alex Durrant"/>
            <person name="Karim Gharbi"/>
            <person name="Naomi Irish"/>
            <person name="Gemy Kaithakottil"/>
            <person name="Debby Ku"/>
            <person name="Aaliyah Providence"/>
            <person name="Felix Shaw"/>
            <person name="David Swarbreck"/>
            <person name="Chris Watkins"/>
            <person name="Ann M. McCartney"/>
            <person name="Giulio Formenti"/>
            <person name="Alice Mouton"/>
            <person name="Noel Vella"/>
            <person name="Bjorn M von Reumont"/>
            <person name="Adriana Vella"/>
            <person name="Wilfried Haerty"/>
        </authorList>
    </citation>
    <scope>NUCLEOTIDE SEQUENCE [LARGE SCALE GENOMIC DNA]</scope>
</reference>
<dbReference type="Proteomes" id="UP001642520">
    <property type="component" value="Unassembled WGS sequence"/>
</dbReference>
<evidence type="ECO:0000313" key="3">
    <source>
        <dbReference type="Proteomes" id="UP001642520"/>
    </source>
</evidence>
<feature type="region of interest" description="Disordered" evidence="1">
    <location>
        <begin position="1"/>
        <end position="40"/>
    </location>
</feature>
<feature type="compositionally biased region" description="Basic and acidic residues" evidence="1">
    <location>
        <begin position="1"/>
        <end position="15"/>
    </location>
</feature>
<comment type="caution">
    <text evidence="2">The sequence shown here is derived from an EMBL/GenBank/DDBJ whole genome shotgun (WGS) entry which is preliminary data.</text>
</comment>
<name>A0ABP1NYS3_XYLVO</name>
<keyword evidence="3" id="KW-1185">Reference proteome</keyword>
<sequence>MMSRQSKDPVQKCHSDPGAASTAGTPCSPGKRISRRLVPGIPSSSNTRKCVLTLDGYSYVIGRRSISRCSKCGLRCRQKPVKTSSANERKTNGAKKETCRMEEVGEKGSRVIFSVVALFPSNWLMHTYRVFVKDGPPLWGPFEKKIVARFGYY</sequence>
<dbReference type="EMBL" id="CAXAJV020001293">
    <property type="protein sequence ID" value="CAL7944763.1"/>
    <property type="molecule type" value="Genomic_DNA"/>
</dbReference>